<dbReference type="EMBL" id="QBKN01000003">
    <property type="protein sequence ID" value="PTX51390.1"/>
    <property type="molecule type" value="Genomic_DNA"/>
</dbReference>
<dbReference type="PROSITE" id="PS51332">
    <property type="entry name" value="B12_BINDING"/>
    <property type="match status" value="1"/>
</dbReference>
<dbReference type="InterPro" id="IPR006158">
    <property type="entry name" value="Cobalamin-bd"/>
</dbReference>
<dbReference type="InterPro" id="IPR003759">
    <property type="entry name" value="Cbl-bd_cap"/>
</dbReference>
<evidence type="ECO:0000313" key="3">
    <source>
        <dbReference type="Proteomes" id="UP000244069"/>
    </source>
</evidence>
<dbReference type="GO" id="GO:0046872">
    <property type="term" value="F:metal ion binding"/>
    <property type="evidence" value="ECO:0007669"/>
    <property type="project" value="InterPro"/>
</dbReference>
<keyword evidence="3" id="KW-1185">Reference proteome</keyword>
<dbReference type="GO" id="GO:0031419">
    <property type="term" value="F:cobalamin binding"/>
    <property type="evidence" value="ECO:0007669"/>
    <property type="project" value="InterPro"/>
</dbReference>
<sequence>MPTDRSFERGAEAQDRPEVAALARNVISVLNLRPDTKDRRMPAAMRERLMRQALEPTGFDIEAVLGELLQARMAPEDITDLCIPEVAREIGVLWVEDRLSFAQVSIASARLQGLVTRLSRQWPDDESDSTDVSALLVLQKGDSHTLGTHVAAAQLRRLGVSVRMLFGADEDMLLRTLSEERHDLVLFSCSRVENLETISGQAKRIKLGFPNSPPLVLGGIVLGLTDRVKERSGVDLVTNEVGAALKMYEQDKRAKRPAVVR</sequence>
<accession>A0A2T6B5P6</accession>
<evidence type="ECO:0000313" key="2">
    <source>
        <dbReference type="EMBL" id="PTX51390.1"/>
    </source>
</evidence>
<comment type="caution">
    <text evidence="2">The sequence shown here is derived from an EMBL/GenBank/DDBJ whole genome shotgun (WGS) entry which is preliminary data.</text>
</comment>
<dbReference type="SUPFAM" id="SSF52242">
    <property type="entry name" value="Cobalamin (vitamin B12)-binding domain"/>
    <property type="match status" value="1"/>
</dbReference>
<dbReference type="InterPro" id="IPR036724">
    <property type="entry name" value="Cobalamin-bd_sf"/>
</dbReference>
<dbReference type="Proteomes" id="UP000244069">
    <property type="component" value="Unassembled WGS sequence"/>
</dbReference>
<proteinExistence type="predicted"/>
<organism evidence="2 3">
    <name type="scientific">Allosediminivita pacifica</name>
    <dbReference type="NCBI Taxonomy" id="1267769"/>
    <lineage>
        <taxon>Bacteria</taxon>
        <taxon>Pseudomonadati</taxon>
        <taxon>Pseudomonadota</taxon>
        <taxon>Alphaproteobacteria</taxon>
        <taxon>Rhodobacterales</taxon>
        <taxon>Paracoccaceae</taxon>
        <taxon>Allosediminivita</taxon>
    </lineage>
</organism>
<gene>
    <name evidence="2" type="ORF">C8N44_103134</name>
</gene>
<reference evidence="2 3" key="1">
    <citation type="submission" date="2018-04" db="EMBL/GenBank/DDBJ databases">
        <title>Genomic Encyclopedia of Archaeal and Bacterial Type Strains, Phase II (KMG-II): from individual species to whole genera.</title>
        <authorList>
            <person name="Goeker M."/>
        </authorList>
    </citation>
    <scope>NUCLEOTIDE SEQUENCE [LARGE SCALE GENOMIC DNA]</scope>
    <source>
        <strain evidence="2 3">DSM 29329</strain>
    </source>
</reference>
<protein>
    <submittedName>
        <fullName evidence="2">B12 binding protein</fullName>
    </submittedName>
</protein>
<name>A0A2T6B5P6_9RHOB</name>
<feature type="domain" description="B12-binding" evidence="1">
    <location>
        <begin position="131"/>
        <end position="258"/>
    </location>
</feature>
<evidence type="ECO:0000259" key="1">
    <source>
        <dbReference type="PROSITE" id="PS51332"/>
    </source>
</evidence>
<dbReference type="RefSeq" id="WP_146178799.1">
    <property type="nucleotide sequence ID" value="NZ_BMEZ01000003.1"/>
</dbReference>
<dbReference type="Pfam" id="PF02607">
    <property type="entry name" value="B12-binding_2"/>
    <property type="match status" value="1"/>
</dbReference>
<dbReference type="Gene3D" id="3.40.50.280">
    <property type="entry name" value="Cobalamin-binding domain"/>
    <property type="match status" value="1"/>
</dbReference>
<dbReference type="OrthoDB" id="5498228at2"/>
<dbReference type="AlphaFoldDB" id="A0A2T6B5P6"/>